<name>A0A445B946_ARAHY</name>
<dbReference type="AlphaFoldDB" id="A0A445B946"/>
<proteinExistence type="predicted"/>
<accession>A0A445B946</accession>
<evidence type="ECO:0000313" key="2">
    <source>
        <dbReference type="Proteomes" id="UP000289738"/>
    </source>
</evidence>
<organism evidence="1 2">
    <name type="scientific">Arachis hypogaea</name>
    <name type="common">Peanut</name>
    <dbReference type="NCBI Taxonomy" id="3818"/>
    <lineage>
        <taxon>Eukaryota</taxon>
        <taxon>Viridiplantae</taxon>
        <taxon>Streptophyta</taxon>
        <taxon>Embryophyta</taxon>
        <taxon>Tracheophyta</taxon>
        <taxon>Spermatophyta</taxon>
        <taxon>Magnoliopsida</taxon>
        <taxon>eudicotyledons</taxon>
        <taxon>Gunneridae</taxon>
        <taxon>Pentapetalae</taxon>
        <taxon>rosids</taxon>
        <taxon>fabids</taxon>
        <taxon>Fabales</taxon>
        <taxon>Fabaceae</taxon>
        <taxon>Papilionoideae</taxon>
        <taxon>50 kb inversion clade</taxon>
        <taxon>dalbergioids sensu lato</taxon>
        <taxon>Dalbergieae</taxon>
        <taxon>Pterocarpus clade</taxon>
        <taxon>Arachis</taxon>
    </lineage>
</organism>
<evidence type="ECO:0000313" key="1">
    <source>
        <dbReference type="EMBL" id="RYR35197.1"/>
    </source>
</evidence>
<sequence length="92" mass="11073">MSLCAGRLYRREYRIRSIHPSGVHAVDFVQEFPPTPDKKLWLEWYRTRLRLNLAMCRKSTGRPIFTKFCNKMDECEHQEKWCGLCRQTGHTR</sequence>
<keyword evidence="2" id="KW-1185">Reference proteome</keyword>
<reference evidence="1 2" key="1">
    <citation type="submission" date="2019-01" db="EMBL/GenBank/DDBJ databases">
        <title>Sequencing of cultivated peanut Arachis hypogaea provides insights into genome evolution and oil improvement.</title>
        <authorList>
            <person name="Chen X."/>
        </authorList>
    </citation>
    <scope>NUCLEOTIDE SEQUENCE [LARGE SCALE GENOMIC DNA]</scope>
    <source>
        <strain evidence="2">cv. Fuhuasheng</strain>
        <tissue evidence="1">Leaves</tissue>
    </source>
</reference>
<gene>
    <name evidence="1" type="ORF">Ahy_A10g050329</name>
</gene>
<comment type="caution">
    <text evidence="1">The sequence shown here is derived from an EMBL/GenBank/DDBJ whole genome shotgun (WGS) entry which is preliminary data.</text>
</comment>
<dbReference type="Proteomes" id="UP000289738">
    <property type="component" value="Chromosome A10"/>
</dbReference>
<protein>
    <submittedName>
        <fullName evidence="1">Uncharacterized protein</fullName>
    </submittedName>
</protein>
<dbReference type="EMBL" id="SDMP01000010">
    <property type="protein sequence ID" value="RYR35197.1"/>
    <property type="molecule type" value="Genomic_DNA"/>
</dbReference>